<name>A0AA88XUU2_PINIB</name>
<proteinExistence type="predicted"/>
<dbReference type="PANTHER" id="PTHR21301">
    <property type="entry name" value="REVERSE TRANSCRIPTASE"/>
    <property type="match status" value="1"/>
</dbReference>
<reference evidence="1" key="1">
    <citation type="submission" date="2019-08" db="EMBL/GenBank/DDBJ databases">
        <title>The improved chromosome-level genome for the pearl oyster Pinctada fucata martensii using PacBio sequencing and Hi-C.</title>
        <authorList>
            <person name="Zheng Z."/>
        </authorList>
    </citation>
    <scope>NUCLEOTIDE SEQUENCE</scope>
    <source>
        <strain evidence="1">ZZ-2019</strain>
        <tissue evidence="1">Adductor muscle</tissue>
    </source>
</reference>
<dbReference type="EMBL" id="VSWD01000009">
    <property type="protein sequence ID" value="KAK3092278.1"/>
    <property type="molecule type" value="Genomic_DNA"/>
</dbReference>
<sequence>LPTNVKIAIFNANYRGDFGQGVADKFKEAVENGTWQSAVNAYLDHPDYKTNYGCLDNETHDICKRYNFNAKQFESMINRTNHQTVTVGNSKSKSDSATCSNPPWFESLRQAGRNLIPADSRNPQGTNCAPLLADLFLYSYEADYIQTLLSTGRKHLAPQFNFTFRYIDDVLSINNPKFMDHLHEIYPHELEIKETTESGRSASYLDILLSFDANGHLNTSLYDNRDDFSFHITNFPFMRSNIPSSPAYGVFVSQLIKYARACPKYEDFIIRAIRLSTAKISLSKGYSLSTKDLANLAVEAGFDFIQLCGDSLYTCVKATCGTTSQIIQYPRINLYCNDPNTSDTDEYQIPPCAEDTLSHPPLIDGAYEDLQLSDCYKIKDFKAHNYRYFRLDPNLLECLDLASEYYGSCIKVLPDSGYRPRSLNNKNIDSRHEEEKCRFGVGRAAEVQPQNNTADNLKEMTLTIMRTCLPGLRLKRLKLVICVHLDRVYIDIRASNHCCSDILKICNVDNSVLFDVVYDAYRQMLKGVSFIQPTNKEKACKTPTLGKDNYYVKSPTQGSCLLDFSDSFCEQTKKHREEKAEELADQMAKAAGSTQFPKHVARAKTKACLVDTCGGCIDKGNKWQNKTRACLDLVQTFLEKSTSPFPMDKMKDHAAFFNIENPNSHVHSLACHDGNACIENVQLHSMLIKIVNDKYKPDSRNENVEYIFDPGSNPTPLLHILEQEMAMKASGNVTVFIEKDTDISSFEHLIKILMVYNKNVGFVNFNLTKDVKVDRIVNSIQRKIERWVQSSCPDRTRMLVAPYDVHIISESRRKRSIERSAERNQRIHNMRNWELNWLMTMT</sequence>
<comment type="caution">
    <text evidence="1">The sequence shown here is derived from an EMBL/GenBank/DDBJ whole genome shotgun (WGS) entry which is preliminary data.</text>
</comment>
<dbReference type="Proteomes" id="UP001186944">
    <property type="component" value="Unassembled WGS sequence"/>
</dbReference>
<organism evidence="1 2">
    <name type="scientific">Pinctada imbricata</name>
    <name type="common">Atlantic pearl-oyster</name>
    <name type="synonym">Pinctada martensii</name>
    <dbReference type="NCBI Taxonomy" id="66713"/>
    <lineage>
        <taxon>Eukaryota</taxon>
        <taxon>Metazoa</taxon>
        <taxon>Spiralia</taxon>
        <taxon>Lophotrochozoa</taxon>
        <taxon>Mollusca</taxon>
        <taxon>Bivalvia</taxon>
        <taxon>Autobranchia</taxon>
        <taxon>Pteriomorphia</taxon>
        <taxon>Pterioida</taxon>
        <taxon>Pterioidea</taxon>
        <taxon>Pteriidae</taxon>
        <taxon>Pinctada</taxon>
    </lineage>
</organism>
<evidence type="ECO:0008006" key="3">
    <source>
        <dbReference type="Google" id="ProtNLM"/>
    </source>
</evidence>
<feature type="non-terminal residue" evidence="1">
    <location>
        <position position="1"/>
    </location>
</feature>
<protein>
    <recommendedName>
        <fullName evidence="3">Reverse transcriptase domain-containing protein</fullName>
    </recommendedName>
</protein>
<keyword evidence="2" id="KW-1185">Reference proteome</keyword>
<evidence type="ECO:0000313" key="2">
    <source>
        <dbReference type="Proteomes" id="UP001186944"/>
    </source>
</evidence>
<dbReference type="AlphaFoldDB" id="A0AA88XUU2"/>
<evidence type="ECO:0000313" key="1">
    <source>
        <dbReference type="EMBL" id="KAK3092278.1"/>
    </source>
</evidence>
<gene>
    <name evidence="1" type="ORF">FSP39_000651</name>
</gene>
<accession>A0AA88XUU2</accession>
<dbReference type="PANTHER" id="PTHR21301:SF10">
    <property type="entry name" value="REVERSE TRANSCRIPTASE DOMAIN-CONTAINING PROTEIN"/>
    <property type="match status" value="1"/>
</dbReference>